<keyword evidence="4" id="KW-1185">Reference proteome</keyword>
<gene>
    <name evidence="3" type="ORF">ACFO4O_12970</name>
</gene>
<keyword evidence="2" id="KW-0472">Membrane</keyword>
<evidence type="ECO:0000256" key="2">
    <source>
        <dbReference type="SAM" id="Phobius"/>
    </source>
</evidence>
<name>A0ABV9M0C3_9ALTE</name>
<organism evidence="3 4">
    <name type="scientific">Glaciecola siphonariae</name>
    <dbReference type="NCBI Taxonomy" id="521012"/>
    <lineage>
        <taxon>Bacteria</taxon>
        <taxon>Pseudomonadati</taxon>
        <taxon>Pseudomonadota</taxon>
        <taxon>Gammaproteobacteria</taxon>
        <taxon>Alteromonadales</taxon>
        <taxon>Alteromonadaceae</taxon>
        <taxon>Glaciecola</taxon>
    </lineage>
</organism>
<dbReference type="RefSeq" id="WP_382409193.1">
    <property type="nucleotide sequence ID" value="NZ_JBHSGU010000005.1"/>
</dbReference>
<evidence type="ECO:0000256" key="1">
    <source>
        <dbReference type="SAM" id="Coils"/>
    </source>
</evidence>
<evidence type="ECO:0000313" key="4">
    <source>
        <dbReference type="Proteomes" id="UP001595897"/>
    </source>
</evidence>
<dbReference type="Proteomes" id="UP001595897">
    <property type="component" value="Unassembled WGS sequence"/>
</dbReference>
<protein>
    <submittedName>
        <fullName evidence="3">Uncharacterized protein</fullName>
    </submittedName>
</protein>
<reference evidence="4" key="1">
    <citation type="journal article" date="2019" name="Int. J. Syst. Evol. Microbiol.">
        <title>The Global Catalogue of Microorganisms (GCM) 10K type strain sequencing project: providing services to taxonomists for standard genome sequencing and annotation.</title>
        <authorList>
            <consortium name="The Broad Institute Genomics Platform"/>
            <consortium name="The Broad Institute Genome Sequencing Center for Infectious Disease"/>
            <person name="Wu L."/>
            <person name="Ma J."/>
        </authorList>
    </citation>
    <scope>NUCLEOTIDE SEQUENCE [LARGE SCALE GENOMIC DNA]</scope>
    <source>
        <strain evidence="4">KACC 12507</strain>
    </source>
</reference>
<sequence>MKHKINLYHQDFRPRFEWVTAQHLVALVFMSVLVCGGVFAGLYSWRTAVETDVENIAQRVSQEQRNIDEFTSALQTRVNNPILGAKLNKLQQQISAQETLLMRVQDMGELKQKSFAQLFNALATADSDHVWLNQFTVNENDLVIRGSLARPSALTQWIGDLSKTQFFNGQEFDDALLIREDGELSFHLTSTQKTDDVLVADGGSNASN</sequence>
<dbReference type="EMBL" id="JBHSGU010000005">
    <property type="protein sequence ID" value="MFC4701078.1"/>
    <property type="molecule type" value="Genomic_DNA"/>
</dbReference>
<proteinExistence type="predicted"/>
<keyword evidence="2" id="KW-0812">Transmembrane</keyword>
<accession>A0ABV9M0C3</accession>
<feature type="coiled-coil region" evidence="1">
    <location>
        <begin position="53"/>
        <end position="107"/>
    </location>
</feature>
<keyword evidence="1" id="KW-0175">Coiled coil</keyword>
<feature type="transmembrane region" description="Helical" evidence="2">
    <location>
        <begin position="21"/>
        <end position="45"/>
    </location>
</feature>
<evidence type="ECO:0000313" key="3">
    <source>
        <dbReference type="EMBL" id="MFC4701078.1"/>
    </source>
</evidence>
<keyword evidence="2" id="KW-1133">Transmembrane helix</keyword>
<comment type="caution">
    <text evidence="3">The sequence shown here is derived from an EMBL/GenBank/DDBJ whole genome shotgun (WGS) entry which is preliminary data.</text>
</comment>